<sequence>MKLRSQTKKVPQVASSGSDSRGSEVEMDASKGTSTVAGGNGKGLSAKSLTEGPRSVSDAGARSLVGAAARDSPSGAVRSEQGLELEPADGSAVPSTHDNGNGNTVSVSQMADVSGPTHPLVSAHSASSRGKSDTGSTRTGVSPRIGKWLEETERQAMDRHWDWADSTDEDDLGEIPTFTMVKKERVSPKLMWSPPVDNNETDFSPEFWIEIVNNLTLEDQRKLARRAERLKSARITEGNSISESTQQQVPKPRVDPRRARVEEVEDEDDPMPTLKTPESSQQPSLPRIPAVAKGKGRAATERTNIVQFADHISEDERAADERRLHQIEADALLALKLQDQLQEPEDIPRYVPPARRDGPRQGTSKAHAAEAVNEQIDGDAIFARELQEAFDARAAREMADNPEGVHKPALEIDPRLAKKLYKKAAREEPQELPKHKHKSKSTSADKKSSTPAPRKPESSRQNAPAPVAPTSQLPKSSTMYSTLNTGHRSKARPPSPSDSSSSSDSDSESDSSLDKRTRRQRKNRKRKERAAKKGKRKSKKKRNGAHDSDPSSSSSSSSSNSSSSDGETDSSETSSDSSVTTNSDWELFNGPPSLADSSASTRTKRQKQRDREKYRSKMAQLKMEQSNIKPTEPKKYTGINPKFESTQDWMWDVQRWCSDSYIRPKMRAHHAGRFLEGPAREWYQREVGKKAKKWSLRRLFQGMFDTFFPVDFYTQQRERFREFKQRGLPIKEYNRKLEAIANSIGGIRKQDYVRQFWRGADLMMRTNWAYDGYTQETAKLKQLIKTGINYQMSKKIGDQEKKTDNDGGASGNRKDTKRESKFRDRKRGSRQEGARNDNSEKPDKSQSKPQQRRSNNDQRTQSGSRDKPRDKKRHTLSKEEMNEYRAQGKCFTCGSTGHLSKDCPENNRLRPKTQLNAASVEQTGHLSDLREAIPGVDRRDFSRVHDE</sequence>
<feature type="compositionally biased region" description="Basic and acidic residues" evidence="3">
    <location>
        <begin position="812"/>
        <end position="822"/>
    </location>
</feature>
<evidence type="ECO:0000313" key="5">
    <source>
        <dbReference type="EMBL" id="KAF7314958.1"/>
    </source>
</evidence>
<comment type="caution">
    <text evidence="5">The sequence shown here is derived from an EMBL/GenBank/DDBJ whole genome shotgun (WGS) entry which is preliminary data.</text>
</comment>
<feature type="compositionally biased region" description="Low complexity" evidence="3">
    <location>
        <begin position="550"/>
        <end position="584"/>
    </location>
</feature>
<evidence type="ECO:0000256" key="1">
    <source>
        <dbReference type="ARBA" id="ARBA00022664"/>
    </source>
</evidence>
<organism evidence="5 6">
    <name type="scientific">Mycena indigotica</name>
    <dbReference type="NCBI Taxonomy" id="2126181"/>
    <lineage>
        <taxon>Eukaryota</taxon>
        <taxon>Fungi</taxon>
        <taxon>Dikarya</taxon>
        <taxon>Basidiomycota</taxon>
        <taxon>Agaricomycotina</taxon>
        <taxon>Agaricomycetes</taxon>
        <taxon>Agaricomycetidae</taxon>
        <taxon>Agaricales</taxon>
        <taxon>Marasmiineae</taxon>
        <taxon>Mycenaceae</taxon>
        <taxon>Mycena</taxon>
    </lineage>
</organism>
<feature type="region of interest" description="Disordered" evidence="3">
    <location>
        <begin position="393"/>
        <end position="639"/>
    </location>
</feature>
<gene>
    <name evidence="5" type="ORF">MIND_00009800</name>
</gene>
<dbReference type="EMBL" id="JACAZF010000001">
    <property type="protein sequence ID" value="KAF7314958.1"/>
    <property type="molecule type" value="Genomic_DNA"/>
</dbReference>
<feature type="compositionally biased region" description="Polar residues" evidence="3">
    <location>
        <begin position="237"/>
        <end position="249"/>
    </location>
</feature>
<dbReference type="SMART" id="SM00343">
    <property type="entry name" value="ZnF_C2HC"/>
    <property type="match status" value="1"/>
</dbReference>
<dbReference type="AlphaFoldDB" id="A0A8H6WHD4"/>
<dbReference type="Proteomes" id="UP000636479">
    <property type="component" value="Unassembled WGS sequence"/>
</dbReference>
<feature type="domain" description="CCHC-type" evidence="4">
    <location>
        <begin position="889"/>
        <end position="905"/>
    </location>
</feature>
<feature type="compositionally biased region" description="Basic and acidic residues" evidence="3">
    <location>
        <begin position="393"/>
        <end position="416"/>
    </location>
</feature>
<dbReference type="GO" id="GO:0006397">
    <property type="term" value="P:mRNA processing"/>
    <property type="evidence" value="ECO:0007669"/>
    <property type="project" value="UniProtKB-KW"/>
</dbReference>
<feature type="compositionally biased region" description="Basic and acidic residues" evidence="3">
    <location>
        <begin position="252"/>
        <end position="262"/>
    </location>
</feature>
<evidence type="ECO:0000256" key="2">
    <source>
        <dbReference type="PROSITE-ProRule" id="PRU00047"/>
    </source>
</evidence>
<evidence type="ECO:0000313" key="6">
    <source>
        <dbReference type="Proteomes" id="UP000636479"/>
    </source>
</evidence>
<dbReference type="InterPro" id="IPR036875">
    <property type="entry name" value="Znf_CCHC_sf"/>
</dbReference>
<feature type="compositionally biased region" description="Polar residues" evidence="3">
    <location>
        <begin position="847"/>
        <end position="863"/>
    </location>
</feature>
<keyword evidence="2" id="KW-0862">Zinc</keyword>
<feature type="region of interest" description="Disordered" evidence="3">
    <location>
        <begin position="1"/>
        <end position="142"/>
    </location>
</feature>
<feature type="region of interest" description="Disordered" evidence="3">
    <location>
        <begin position="344"/>
        <end position="372"/>
    </location>
</feature>
<protein>
    <submittedName>
        <fullName evidence="5">CCHC-type domain-containing protein</fullName>
    </submittedName>
</protein>
<dbReference type="SUPFAM" id="SSF57756">
    <property type="entry name" value="Retrovirus zinc finger-like domains"/>
    <property type="match status" value="1"/>
</dbReference>
<keyword evidence="2" id="KW-0479">Metal-binding</keyword>
<dbReference type="GeneID" id="59339587"/>
<feature type="compositionally biased region" description="Basic and acidic residues" evidence="3">
    <location>
        <begin position="424"/>
        <end position="433"/>
    </location>
</feature>
<feature type="compositionally biased region" description="Polar residues" evidence="3">
    <location>
        <begin position="469"/>
        <end position="486"/>
    </location>
</feature>
<name>A0A8H6WHD4_9AGAR</name>
<proteinExistence type="predicted"/>
<dbReference type="GO" id="GO:0008270">
    <property type="term" value="F:zinc ion binding"/>
    <property type="evidence" value="ECO:0007669"/>
    <property type="project" value="UniProtKB-KW"/>
</dbReference>
<keyword evidence="2" id="KW-0863">Zinc-finger</keyword>
<keyword evidence="6" id="KW-1185">Reference proteome</keyword>
<feature type="region of interest" description="Disordered" evidence="3">
    <location>
        <begin position="236"/>
        <end position="299"/>
    </location>
</feature>
<dbReference type="InterPro" id="IPR001878">
    <property type="entry name" value="Znf_CCHC"/>
</dbReference>
<feature type="compositionally biased region" description="Polar residues" evidence="3">
    <location>
        <begin position="93"/>
        <end position="111"/>
    </location>
</feature>
<feature type="compositionally biased region" description="Basic and acidic residues" evidence="3">
    <location>
        <begin position="829"/>
        <end position="846"/>
    </location>
</feature>
<feature type="compositionally biased region" description="Basic and acidic residues" evidence="3">
    <location>
        <begin position="443"/>
        <end position="458"/>
    </location>
</feature>
<dbReference type="Pfam" id="PF00098">
    <property type="entry name" value="zf-CCHC"/>
    <property type="match status" value="1"/>
</dbReference>
<evidence type="ECO:0000256" key="3">
    <source>
        <dbReference type="SAM" id="MobiDB-lite"/>
    </source>
</evidence>
<dbReference type="Pfam" id="PF03732">
    <property type="entry name" value="Retrotrans_gag"/>
    <property type="match status" value="1"/>
</dbReference>
<reference evidence="5" key="1">
    <citation type="submission" date="2020-05" db="EMBL/GenBank/DDBJ databases">
        <title>Mycena genomes resolve the evolution of fungal bioluminescence.</title>
        <authorList>
            <person name="Tsai I.J."/>
        </authorList>
    </citation>
    <scope>NUCLEOTIDE SEQUENCE</scope>
    <source>
        <strain evidence="5">171206Taipei</strain>
    </source>
</reference>
<dbReference type="GO" id="GO:0003676">
    <property type="term" value="F:nucleic acid binding"/>
    <property type="evidence" value="ECO:0007669"/>
    <property type="project" value="InterPro"/>
</dbReference>
<feature type="compositionally biased region" description="Basic and acidic residues" evidence="3">
    <location>
        <begin position="796"/>
        <end position="805"/>
    </location>
</feature>
<dbReference type="RefSeq" id="XP_037224981.1">
    <property type="nucleotide sequence ID" value="XM_037357071.1"/>
</dbReference>
<feature type="compositionally biased region" description="Basic residues" evidence="3">
    <location>
        <begin position="516"/>
        <end position="543"/>
    </location>
</feature>
<accession>A0A8H6WHD4</accession>
<dbReference type="OrthoDB" id="3205788at2759"/>
<dbReference type="PROSITE" id="PS50158">
    <property type="entry name" value="ZF_CCHC"/>
    <property type="match status" value="1"/>
</dbReference>
<dbReference type="InterPro" id="IPR005162">
    <property type="entry name" value="Retrotrans_gag_dom"/>
</dbReference>
<feature type="compositionally biased region" description="Polar residues" evidence="3">
    <location>
        <begin position="124"/>
        <end position="140"/>
    </location>
</feature>
<dbReference type="Gene3D" id="4.10.60.10">
    <property type="entry name" value="Zinc finger, CCHC-type"/>
    <property type="match status" value="1"/>
</dbReference>
<keyword evidence="1" id="KW-0507">mRNA processing</keyword>
<evidence type="ECO:0000259" key="4">
    <source>
        <dbReference type="PROSITE" id="PS50158"/>
    </source>
</evidence>
<feature type="region of interest" description="Disordered" evidence="3">
    <location>
        <begin position="796"/>
        <end position="881"/>
    </location>
</feature>